<accession>A0ABQ1SL94</accession>
<comment type="caution">
    <text evidence="3">The sequence shown here is derived from an EMBL/GenBank/DDBJ whole genome shotgun (WGS) entry which is preliminary data.</text>
</comment>
<feature type="domain" description="DUF6705" evidence="2">
    <location>
        <begin position="1"/>
        <end position="150"/>
    </location>
</feature>
<sequence length="172" mass="20081">MKKILIVVLSIFANIALMNAQEVILKQGKKIQNVEKGTYYKTDPSLINKYIGTWVYEINGKQFKFIISKKKTAINGLYIDKLVGEYYLGEITDVYNNDGMIMCYAKESRLEVLSTGKIRFRFWDYTYQKYGSLYFELIGENQAQWKLKEGYNPNNDQKGFTVTEMVLTKLKE</sequence>
<dbReference type="EMBL" id="BMGM01000013">
    <property type="protein sequence ID" value="GGE44167.1"/>
    <property type="molecule type" value="Genomic_DNA"/>
</dbReference>
<feature type="signal peptide" evidence="1">
    <location>
        <begin position="1"/>
        <end position="20"/>
    </location>
</feature>
<name>A0ABQ1SL94_9FLAO</name>
<dbReference type="Proteomes" id="UP000599179">
    <property type="component" value="Unassembled WGS sequence"/>
</dbReference>
<evidence type="ECO:0000313" key="3">
    <source>
        <dbReference type="EMBL" id="GGE44167.1"/>
    </source>
</evidence>
<gene>
    <name evidence="3" type="ORF">GCM10010832_25240</name>
</gene>
<dbReference type="RefSeq" id="WP_188459516.1">
    <property type="nucleotide sequence ID" value="NZ_BMGM01000013.1"/>
</dbReference>
<evidence type="ECO:0000259" key="2">
    <source>
        <dbReference type="Pfam" id="PF20448"/>
    </source>
</evidence>
<organism evidence="3 4">
    <name type="scientific">Psychroflexus planctonicus</name>
    <dbReference type="NCBI Taxonomy" id="1526575"/>
    <lineage>
        <taxon>Bacteria</taxon>
        <taxon>Pseudomonadati</taxon>
        <taxon>Bacteroidota</taxon>
        <taxon>Flavobacteriia</taxon>
        <taxon>Flavobacteriales</taxon>
        <taxon>Flavobacteriaceae</taxon>
        <taxon>Psychroflexus</taxon>
    </lineage>
</organism>
<feature type="chain" id="PRO_5045907846" description="DUF6705 domain-containing protein" evidence="1">
    <location>
        <begin position="21"/>
        <end position="172"/>
    </location>
</feature>
<dbReference type="InterPro" id="IPR046551">
    <property type="entry name" value="DUF6705"/>
</dbReference>
<evidence type="ECO:0000313" key="4">
    <source>
        <dbReference type="Proteomes" id="UP000599179"/>
    </source>
</evidence>
<dbReference type="Pfam" id="PF20448">
    <property type="entry name" value="DUF6705"/>
    <property type="match status" value="1"/>
</dbReference>
<keyword evidence="4" id="KW-1185">Reference proteome</keyword>
<protein>
    <recommendedName>
        <fullName evidence="2">DUF6705 domain-containing protein</fullName>
    </recommendedName>
</protein>
<keyword evidence="1" id="KW-0732">Signal</keyword>
<reference evidence="4" key="1">
    <citation type="journal article" date="2019" name="Int. J. Syst. Evol. Microbiol.">
        <title>The Global Catalogue of Microorganisms (GCM) 10K type strain sequencing project: providing services to taxonomists for standard genome sequencing and annotation.</title>
        <authorList>
            <consortium name="The Broad Institute Genomics Platform"/>
            <consortium name="The Broad Institute Genome Sequencing Center for Infectious Disease"/>
            <person name="Wu L."/>
            <person name="Ma J."/>
        </authorList>
    </citation>
    <scope>NUCLEOTIDE SEQUENCE [LARGE SCALE GENOMIC DNA]</scope>
    <source>
        <strain evidence="4">CGMCC 1.12931</strain>
    </source>
</reference>
<evidence type="ECO:0000256" key="1">
    <source>
        <dbReference type="SAM" id="SignalP"/>
    </source>
</evidence>
<proteinExistence type="predicted"/>